<keyword evidence="10 14" id="KW-0648">Protein biosynthesis</keyword>
<dbReference type="EMBL" id="FQXM01000002">
    <property type="protein sequence ID" value="SHH16462.1"/>
    <property type="molecule type" value="Genomic_DNA"/>
</dbReference>
<dbReference type="Pfam" id="PF07973">
    <property type="entry name" value="tRNA_SAD"/>
    <property type="match status" value="1"/>
</dbReference>
<dbReference type="OrthoDB" id="9803884at2"/>
<feature type="binding site" evidence="14">
    <location>
        <position position="672"/>
    </location>
    <ligand>
        <name>Zn(2+)</name>
        <dbReference type="ChEBI" id="CHEBI:29105"/>
    </ligand>
</feature>
<dbReference type="RefSeq" id="WP_073336148.1">
    <property type="nucleotide sequence ID" value="NZ_FQXM01000002.1"/>
</dbReference>
<dbReference type="InterPro" id="IPR012947">
    <property type="entry name" value="tRNA_SAD"/>
</dbReference>
<evidence type="ECO:0000256" key="8">
    <source>
        <dbReference type="ARBA" id="ARBA00022840"/>
    </source>
</evidence>
<dbReference type="FunFam" id="3.30.54.20:FF:000001">
    <property type="entry name" value="Alanine--tRNA ligase"/>
    <property type="match status" value="1"/>
</dbReference>
<dbReference type="Gene3D" id="6.10.250.550">
    <property type="match status" value="1"/>
</dbReference>
<name>A0A1M5QQW5_9CLOT</name>
<comment type="domain">
    <text evidence="14">Consists of three domains; the N-terminal catalytic domain, the editing domain and the C-terminal C-Ala domain. The editing domain removes incorrectly charged amino acids, while the C-Ala domain, along with tRNA(Ala), serves as a bridge to cooperatively bring together the editing and aminoacylation centers thus stimulating deacylation of misacylated tRNAs.</text>
</comment>
<dbReference type="FunFam" id="3.30.930.10:FF:000046">
    <property type="entry name" value="Alanine--tRNA ligase"/>
    <property type="match status" value="1"/>
</dbReference>
<dbReference type="GO" id="GO:0002161">
    <property type="term" value="F:aminoacyl-tRNA deacylase activity"/>
    <property type="evidence" value="ECO:0007669"/>
    <property type="project" value="TreeGrafter"/>
</dbReference>
<keyword evidence="4 14" id="KW-0436">Ligase</keyword>
<dbReference type="PROSITE" id="PS50860">
    <property type="entry name" value="AA_TRNA_LIGASE_II_ALA"/>
    <property type="match status" value="1"/>
</dbReference>
<dbReference type="GO" id="GO:0008270">
    <property type="term" value="F:zinc ion binding"/>
    <property type="evidence" value="ECO:0007669"/>
    <property type="project" value="UniProtKB-UniRule"/>
</dbReference>
<dbReference type="Pfam" id="PF01411">
    <property type="entry name" value="tRNA-synt_2c"/>
    <property type="match status" value="1"/>
</dbReference>
<sequence>MKKMGLNEIRASYLEFFRMKEHLIMDSFSVVPKNDKSLLLINAGMAPLKPYFTGLQTPPSKRIATCQKCIRTGDIDNVGKTSRHATFFEMLGNFSFGDYFKEEIIPWSWEYVTEVLDIPKEKLYVTVYLDDDEAETLWKSKTDVKHSHIFRLGKEDNFWEHGVGPCGPCSEIHFYKGEGEILSAEEFVKASNEDKAIEFWNLVFTQFDKDEEGNYNELDFPNIDTGMGLERIATIMQEVDSIFEVDTFKNILNKVTDISNVAYGIEKDKDISLRIITDHIRSVSFMIGDGVLPSNEGRGYVLRRLLRRAARHGKVLGINPGFLAELVEVVVLNSESAYPELAEKKDYIKKVIKIEEKRFSETIDSGMEILKDFIAELERTNKTILSGDKGFKLYDTYGFPIELTLEILEEKNLHLDLEGFNEEMKVQRERARAARAESNYMGAEIKTVDTISKEIKTEFLGYNTLKTESVVLSLVDDKDIVDVLHEGEKGALVTASTSFYPEMGGQVGDIGVVYNENFKARVINTRKNIGSQIVHFIEVEEGLINTGDNIVLKVDENNREGIQKNHSATHLLQSSLREVLGQHVHQSGSFVDKEKLRFDFTHFTGLSQKEINEVENLVNKAIMNVYEVNTKVMSIEEAKESGATSLFDEKYGESVRVVSIGEFSKELCGGTHTDNIGKIGLFKIISESGIAAGIRRIEAVTGFKALEFVEKKENLLKEISYQVKATEGDVLSKIQTLQAEIKLKEKEISDLNLKLASGAEKEILDNLIDVKGVKVAIKALKDVDGDSLRNLADKIKDKIKSGVVVLGSTQDGKVNFIAMASKDVLDKGVHCGKIIKDVAKIAGGGGGGRPDMAQAGGKNPEKLDEALNSVKNIMENLVK</sequence>
<dbReference type="SUPFAM" id="SSF55186">
    <property type="entry name" value="ThrRS/AlaRS common domain"/>
    <property type="match status" value="1"/>
</dbReference>
<dbReference type="Gene3D" id="3.10.310.40">
    <property type="match status" value="1"/>
</dbReference>
<gene>
    <name evidence="14" type="primary">alaS</name>
    <name evidence="17" type="ORF">SAMN02745207_00245</name>
</gene>
<feature type="binding site" evidence="14">
    <location>
        <position position="668"/>
    </location>
    <ligand>
        <name>Zn(2+)</name>
        <dbReference type="ChEBI" id="CHEBI:29105"/>
    </ligand>
</feature>
<evidence type="ECO:0000256" key="14">
    <source>
        <dbReference type="HAMAP-Rule" id="MF_00036"/>
    </source>
</evidence>
<dbReference type="EC" id="6.1.1.7" evidence="14"/>
<dbReference type="GO" id="GO:0000049">
    <property type="term" value="F:tRNA binding"/>
    <property type="evidence" value="ECO:0007669"/>
    <property type="project" value="UniProtKB-KW"/>
</dbReference>
<dbReference type="PANTHER" id="PTHR11777:SF9">
    <property type="entry name" value="ALANINE--TRNA LIGASE, CYTOPLASMIC"/>
    <property type="match status" value="1"/>
</dbReference>
<dbReference type="AlphaFoldDB" id="A0A1M5QQW5"/>
<dbReference type="InterPro" id="IPR050058">
    <property type="entry name" value="Ala-tRNA_ligase"/>
</dbReference>
<dbReference type="InterPro" id="IPR018164">
    <property type="entry name" value="Ala-tRNA-synth_IIc_N"/>
</dbReference>
<evidence type="ECO:0000256" key="2">
    <source>
        <dbReference type="ARBA" id="ARBA00022490"/>
    </source>
</evidence>
<dbReference type="InterPro" id="IPR018162">
    <property type="entry name" value="Ala-tRNA-ligase_IIc_anticod-bd"/>
</dbReference>
<accession>A0A1M5QQW5</accession>
<evidence type="ECO:0000256" key="1">
    <source>
        <dbReference type="ARBA" id="ARBA00008226"/>
    </source>
</evidence>
<dbReference type="STRING" id="1121316.SAMN02745207_00245"/>
<dbReference type="GO" id="GO:0005524">
    <property type="term" value="F:ATP binding"/>
    <property type="evidence" value="ECO:0007669"/>
    <property type="project" value="UniProtKB-UniRule"/>
</dbReference>
<evidence type="ECO:0000256" key="11">
    <source>
        <dbReference type="ARBA" id="ARBA00023146"/>
    </source>
</evidence>
<evidence type="ECO:0000256" key="5">
    <source>
        <dbReference type="ARBA" id="ARBA00022723"/>
    </source>
</evidence>
<keyword evidence="2 14" id="KW-0963">Cytoplasm</keyword>
<comment type="function">
    <text evidence="12 14">Catalyzes the attachment of alanine to tRNA(Ala) in a two-step reaction: alanine is first activated by ATP to form Ala-AMP and then transferred to the acceptor end of tRNA(Ala). Also edits incorrectly charged Ser-tRNA(Ala) and Gly-tRNA(Ala) via its editing domain.</text>
</comment>
<dbReference type="NCBIfam" id="TIGR00344">
    <property type="entry name" value="alaS"/>
    <property type="match status" value="1"/>
</dbReference>
<evidence type="ECO:0000256" key="7">
    <source>
        <dbReference type="ARBA" id="ARBA00022833"/>
    </source>
</evidence>
<feature type="coiled-coil region" evidence="15">
    <location>
        <begin position="417"/>
        <end position="446"/>
    </location>
</feature>
<keyword evidence="18" id="KW-1185">Reference proteome</keyword>
<dbReference type="Gene3D" id="3.30.930.10">
    <property type="entry name" value="Bira Bifunctional Protein, Domain 2"/>
    <property type="match status" value="1"/>
</dbReference>
<keyword evidence="11 14" id="KW-0030">Aminoacyl-tRNA synthetase</keyword>
<dbReference type="GO" id="GO:0004813">
    <property type="term" value="F:alanine-tRNA ligase activity"/>
    <property type="evidence" value="ECO:0007669"/>
    <property type="project" value="UniProtKB-UniRule"/>
</dbReference>
<dbReference type="FunFam" id="3.10.310.40:FF:000001">
    <property type="entry name" value="Alanine--tRNA ligase"/>
    <property type="match status" value="1"/>
</dbReference>
<evidence type="ECO:0000259" key="16">
    <source>
        <dbReference type="PROSITE" id="PS50860"/>
    </source>
</evidence>
<dbReference type="PANTHER" id="PTHR11777">
    <property type="entry name" value="ALANYL-TRNA SYNTHETASE"/>
    <property type="match status" value="1"/>
</dbReference>
<comment type="catalytic activity">
    <reaction evidence="13 14">
        <text>tRNA(Ala) + L-alanine + ATP = L-alanyl-tRNA(Ala) + AMP + diphosphate</text>
        <dbReference type="Rhea" id="RHEA:12540"/>
        <dbReference type="Rhea" id="RHEA-COMP:9657"/>
        <dbReference type="Rhea" id="RHEA-COMP:9923"/>
        <dbReference type="ChEBI" id="CHEBI:30616"/>
        <dbReference type="ChEBI" id="CHEBI:33019"/>
        <dbReference type="ChEBI" id="CHEBI:57972"/>
        <dbReference type="ChEBI" id="CHEBI:78442"/>
        <dbReference type="ChEBI" id="CHEBI:78497"/>
        <dbReference type="ChEBI" id="CHEBI:456215"/>
        <dbReference type="EC" id="6.1.1.7"/>
    </reaction>
</comment>
<dbReference type="Gene3D" id="3.30.54.20">
    <property type="match status" value="1"/>
</dbReference>
<feature type="binding site" evidence="14">
    <location>
        <position position="566"/>
    </location>
    <ligand>
        <name>Zn(2+)</name>
        <dbReference type="ChEBI" id="CHEBI:29105"/>
    </ligand>
</feature>
<dbReference type="SUPFAM" id="SSF55681">
    <property type="entry name" value="Class II aaRS and biotin synthetases"/>
    <property type="match status" value="1"/>
</dbReference>
<dbReference type="Proteomes" id="UP000184447">
    <property type="component" value="Unassembled WGS sequence"/>
</dbReference>
<dbReference type="InterPro" id="IPR018163">
    <property type="entry name" value="Thr/Ala-tRNA-synth_IIc_edit"/>
</dbReference>
<keyword evidence="15" id="KW-0175">Coiled coil</keyword>
<keyword evidence="6 14" id="KW-0547">Nucleotide-binding</keyword>
<dbReference type="InterPro" id="IPR045864">
    <property type="entry name" value="aa-tRNA-synth_II/BPL/LPL"/>
</dbReference>
<protein>
    <recommendedName>
        <fullName evidence="14">Alanine--tRNA ligase</fullName>
        <ecNumber evidence="14">6.1.1.7</ecNumber>
    </recommendedName>
    <alternativeName>
        <fullName evidence="14">Alanyl-tRNA synthetase</fullName>
        <shortName evidence="14">AlaRS</shortName>
    </alternativeName>
</protein>
<dbReference type="InterPro" id="IPR002318">
    <property type="entry name" value="Ala-tRNA-lgiase_IIc"/>
</dbReference>
<keyword evidence="7 14" id="KW-0862">Zinc</keyword>
<dbReference type="PRINTS" id="PR00980">
    <property type="entry name" value="TRNASYNTHALA"/>
</dbReference>
<dbReference type="SUPFAM" id="SSF50447">
    <property type="entry name" value="Translation proteins"/>
    <property type="match status" value="1"/>
</dbReference>
<evidence type="ECO:0000313" key="18">
    <source>
        <dbReference type="Proteomes" id="UP000184447"/>
    </source>
</evidence>
<comment type="cofactor">
    <cofactor evidence="14">
        <name>Zn(2+)</name>
        <dbReference type="ChEBI" id="CHEBI:29105"/>
    </cofactor>
    <text evidence="14">Binds 1 zinc ion per subunit.</text>
</comment>
<evidence type="ECO:0000256" key="13">
    <source>
        <dbReference type="ARBA" id="ARBA00048300"/>
    </source>
</evidence>
<dbReference type="InterPro" id="IPR009000">
    <property type="entry name" value="Transl_B-barrel_sf"/>
</dbReference>
<dbReference type="Gene3D" id="3.30.980.10">
    <property type="entry name" value="Threonyl-trna Synthetase, Chain A, domain 2"/>
    <property type="match status" value="1"/>
</dbReference>
<keyword evidence="3 14" id="KW-0820">tRNA-binding</keyword>
<organism evidence="17 18">
    <name type="scientific">Clostridium grantii DSM 8605</name>
    <dbReference type="NCBI Taxonomy" id="1121316"/>
    <lineage>
        <taxon>Bacteria</taxon>
        <taxon>Bacillati</taxon>
        <taxon>Bacillota</taxon>
        <taxon>Clostridia</taxon>
        <taxon>Eubacteriales</taxon>
        <taxon>Clostridiaceae</taxon>
        <taxon>Clostridium</taxon>
    </lineage>
</organism>
<keyword evidence="5 14" id="KW-0479">Metal-binding</keyword>
<dbReference type="InterPro" id="IPR003156">
    <property type="entry name" value="DHHA1_dom"/>
</dbReference>
<comment type="similarity">
    <text evidence="1 14">Belongs to the class-II aminoacyl-tRNA synthetase family.</text>
</comment>
<dbReference type="FunFam" id="3.30.980.10:FF:000004">
    <property type="entry name" value="Alanine--tRNA ligase, cytoplasmic"/>
    <property type="match status" value="1"/>
</dbReference>
<dbReference type="GO" id="GO:0005829">
    <property type="term" value="C:cytosol"/>
    <property type="evidence" value="ECO:0007669"/>
    <property type="project" value="TreeGrafter"/>
</dbReference>
<evidence type="ECO:0000256" key="12">
    <source>
        <dbReference type="ARBA" id="ARBA00024779"/>
    </source>
</evidence>
<evidence type="ECO:0000256" key="9">
    <source>
        <dbReference type="ARBA" id="ARBA00022884"/>
    </source>
</evidence>
<comment type="subcellular location">
    <subcellularLocation>
        <location evidence="14">Cytoplasm</location>
    </subcellularLocation>
</comment>
<evidence type="ECO:0000256" key="6">
    <source>
        <dbReference type="ARBA" id="ARBA00022741"/>
    </source>
</evidence>
<evidence type="ECO:0000256" key="3">
    <source>
        <dbReference type="ARBA" id="ARBA00022555"/>
    </source>
</evidence>
<evidence type="ECO:0000256" key="4">
    <source>
        <dbReference type="ARBA" id="ARBA00022598"/>
    </source>
</evidence>
<evidence type="ECO:0000256" key="10">
    <source>
        <dbReference type="ARBA" id="ARBA00022917"/>
    </source>
</evidence>
<evidence type="ECO:0000256" key="15">
    <source>
        <dbReference type="SAM" id="Coils"/>
    </source>
</evidence>
<keyword evidence="8 14" id="KW-0067">ATP-binding</keyword>
<dbReference type="Gene3D" id="2.40.30.130">
    <property type="match status" value="1"/>
</dbReference>
<dbReference type="InterPro" id="IPR023033">
    <property type="entry name" value="Ala_tRNA_ligase_euk/bac"/>
</dbReference>
<dbReference type="InterPro" id="IPR018165">
    <property type="entry name" value="Ala-tRNA-synth_IIc_core"/>
</dbReference>
<feature type="domain" description="Alanyl-transfer RNA synthetases family profile" evidence="16">
    <location>
        <begin position="4"/>
        <end position="711"/>
    </location>
</feature>
<dbReference type="GO" id="GO:0016740">
    <property type="term" value="F:transferase activity"/>
    <property type="evidence" value="ECO:0007669"/>
    <property type="project" value="UniProtKB-ARBA"/>
</dbReference>
<feature type="binding site" evidence="14">
    <location>
        <position position="570"/>
    </location>
    <ligand>
        <name>Zn(2+)</name>
        <dbReference type="ChEBI" id="CHEBI:29105"/>
    </ligand>
</feature>
<dbReference type="GO" id="GO:0140096">
    <property type="term" value="F:catalytic activity, acting on a protein"/>
    <property type="evidence" value="ECO:0007669"/>
    <property type="project" value="UniProtKB-ARBA"/>
</dbReference>
<dbReference type="SUPFAM" id="SSF101353">
    <property type="entry name" value="Putative anticodon-binding domain of alanyl-tRNA synthetase (AlaRS)"/>
    <property type="match status" value="1"/>
</dbReference>
<reference evidence="17 18" key="1">
    <citation type="submission" date="2016-11" db="EMBL/GenBank/DDBJ databases">
        <authorList>
            <person name="Jaros S."/>
            <person name="Januszkiewicz K."/>
            <person name="Wedrychowicz H."/>
        </authorList>
    </citation>
    <scope>NUCLEOTIDE SEQUENCE [LARGE SCALE GENOMIC DNA]</scope>
    <source>
        <strain evidence="17 18">DSM 8605</strain>
    </source>
</reference>
<evidence type="ECO:0000313" key="17">
    <source>
        <dbReference type="EMBL" id="SHH16462.1"/>
    </source>
</evidence>
<dbReference type="HAMAP" id="MF_00036_B">
    <property type="entry name" value="Ala_tRNA_synth_B"/>
    <property type="match status" value="1"/>
</dbReference>
<dbReference type="CDD" id="cd00673">
    <property type="entry name" value="AlaRS_core"/>
    <property type="match status" value="1"/>
</dbReference>
<dbReference type="Pfam" id="PF02272">
    <property type="entry name" value="DHHA1"/>
    <property type="match status" value="1"/>
</dbReference>
<dbReference type="GO" id="GO:0006419">
    <property type="term" value="P:alanyl-tRNA aminoacylation"/>
    <property type="evidence" value="ECO:0007669"/>
    <property type="project" value="UniProtKB-UniRule"/>
</dbReference>
<dbReference type="SMART" id="SM00863">
    <property type="entry name" value="tRNA_SAD"/>
    <property type="match status" value="1"/>
</dbReference>
<proteinExistence type="inferred from homology"/>
<keyword evidence="9 14" id="KW-0694">RNA-binding</keyword>